<feature type="region of interest" description="Disordered" evidence="1">
    <location>
        <begin position="108"/>
        <end position="127"/>
    </location>
</feature>
<dbReference type="RefSeq" id="WP_262582399.1">
    <property type="nucleotide sequence ID" value="NZ_JAOQJV010000027.1"/>
</dbReference>
<name>A0ABT2S964_9FIRM</name>
<reference evidence="2 3" key="1">
    <citation type="journal article" date="2021" name="ISME Commun">
        <title>Automated analysis of genomic sequences facilitates high-throughput and comprehensive description of bacteria.</title>
        <authorList>
            <person name="Hitch T.C.A."/>
        </authorList>
    </citation>
    <scope>NUCLEOTIDE SEQUENCE [LARGE SCALE GENOMIC DNA]</scope>
    <source>
        <strain evidence="2 3">Sanger_02</strain>
    </source>
</reference>
<dbReference type="EMBL" id="JAOQJV010000027">
    <property type="protein sequence ID" value="MCU6701121.1"/>
    <property type="molecule type" value="Genomic_DNA"/>
</dbReference>
<evidence type="ECO:0000313" key="3">
    <source>
        <dbReference type="Proteomes" id="UP001207605"/>
    </source>
</evidence>
<protein>
    <submittedName>
        <fullName evidence="2">Uncharacterized protein</fullName>
    </submittedName>
</protein>
<sequence>MDNIVSVKLDSRYASTLGVWQYDYGQVLRITGPELPPAVEVQFSLDEKSGETLSRVGTTVDGVTDVKIPDELLAHSATSDYQIYAYIYLTDETSGNTKYEITIPVRVRSKPTSPTEDPEPEPLPEERITKLEEQSQFLTECLLEMSEAVYE</sequence>
<comment type="caution">
    <text evidence="2">The sequence shown here is derived from an EMBL/GenBank/DDBJ whole genome shotgun (WGS) entry which is preliminary data.</text>
</comment>
<evidence type="ECO:0000256" key="1">
    <source>
        <dbReference type="SAM" id="MobiDB-lite"/>
    </source>
</evidence>
<proteinExistence type="predicted"/>
<dbReference type="Proteomes" id="UP001207605">
    <property type="component" value="Unassembled WGS sequence"/>
</dbReference>
<organism evidence="2 3">
    <name type="scientific">Dorea ammoniilytica</name>
    <dbReference type="NCBI Taxonomy" id="2981788"/>
    <lineage>
        <taxon>Bacteria</taxon>
        <taxon>Bacillati</taxon>
        <taxon>Bacillota</taxon>
        <taxon>Clostridia</taxon>
        <taxon>Lachnospirales</taxon>
        <taxon>Lachnospiraceae</taxon>
        <taxon>Dorea</taxon>
    </lineage>
</organism>
<keyword evidence="3" id="KW-1185">Reference proteome</keyword>
<accession>A0ABT2S964</accession>
<evidence type="ECO:0000313" key="2">
    <source>
        <dbReference type="EMBL" id="MCU6701121.1"/>
    </source>
</evidence>
<gene>
    <name evidence="2" type="ORF">OCV65_12910</name>
</gene>